<evidence type="ECO:0000313" key="1">
    <source>
        <dbReference type="EMBL" id="WAW11092.1"/>
    </source>
</evidence>
<gene>
    <name evidence="1" type="ORF">NB640_05520</name>
</gene>
<dbReference type="AlphaFoldDB" id="A0A9E9M0U7"/>
<dbReference type="RefSeq" id="WP_269310203.1">
    <property type="nucleotide sequence ID" value="NZ_CP098242.1"/>
</dbReference>
<protein>
    <submittedName>
        <fullName evidence="1">Uncharacterized protein</fullName>
    </submittedName>
</protein>
<proteinExistence type="predicted"/>
<accession>A0A9E9M0U7</accession>
<sequence length="160" mass="17833">MRGNKRVAFATNSPPVLTDKFKAAKMNELAKNPGIPVLTDILHSPEKKRTPVPVKSPAPVKPSVPAEASLDKLPWNELEERLTGRIRKQVIERLDFVLDDNLSQHVSSVLGQVVTLLADEIKHDMQKTLEVIVTHAISAELQQMKNKREQLENNATSSET</sequence>
<evidence type="ECO:0000313" key="2">
    <source>
        <dbReference type="Proteomes" id="UP001156215"/>
    </source>
</evidence>
<reference evidence="1" key="1">
    <citation type="journal article" date="2022" name="Front. Microbiol.">
        <title>New perspectives on an old grouping: The genomic and phenotypic variability of Oxalobacter formigenes and the implications for calcium oxalate stone prevention.</title>
        <authorList>
            <person name="Chmiel J.A."/>
            <person name="Carr C."/>
            <person name="Stuivenberg G.A."/>
            <person name="Venema R."/>
            <person name="Chanyi R.M."/>
            <person name="Al K.F."/>
            <person name="Giguere D."/>
            <person name="Say H."/>
            <person name="Akouris P.P."/>
            <person name="Dominguez Romero S.A."/>
            <person name="Kwong A."/>
            <person name="Tai V."/>
            <person name="Koval S.F."/>
            <person name="Razvi H."/>
            <person name="Bjazevic J."/>
            <person name="Burton J.P."/>
        </authorList>
    </citation>
    <scope>NUCLEOTIDE SEQUENCE</scope>
    <source>
        <strain evidence="1">WoOx3</strain>
    </source>
</reference>
<keyword evidence="2" id="KW-1185">Reference proteome</keyword>
<organism evidence="1 2">
    <name type="scientific">Oxalobacter vibrioformis</name>
    <dbReference type="NCBI Taxonomy" id="933080"/>
    <lineage>
        <taxon>Bacteria</taxon>
        <taxon>Pseudomonadati</taxon>
        <taxon>Pseudomonadota</taxon>
        <taxon>Betaproteobacteria</taxon>
        <taxon>Burkholderiales</taxon>
        <taxon>Oxalobacteraceae</taxon>
        <taxon>Oxalobacter</taxon>
    </lineage>
</organism>
<dbReference type="Proteomes" id="UP001156215">
    <property type="component" value="Chromosome"/>
</dbReference>
<name>A0A9E9M0U7_9BURK</name>
<dbReference type="KEGG" id="ovb:NB640_05520"/>
<dbReference type="EMBL" id="CP098242">
    <property type="protein sequence ID" value="WAW11092.1"/>
    <property type="molecule type" value="Genomic_DNA"/>
</dbReference>